<accession>A0A2T0M551</accession>
<proteinExistence type="predicted"/>
<keyword evidence="1" id="KW-0175">Coiled coil</keyword>
<reference evidence="2 3" key="1">
    <citation type="submission" date="2018-03" db="EMBL/GenBank/DDBJ databases">
        <title>Genomic Encyclopedia of Type Strains, Phase III (KMG-III): the genomes of soil and plant-associated and newly described type strains.</title>
        <authorList>
            <person name="Whitman W."/>
        </authorList>
    </citation>
    <scope>NUCLEOTIDE SEQUENCE [LARGE SCALE GENOMIC DNA]</scope>
    <source>
        <strain evidence="2 3">CGMCC 4.7104</strain>
    </source>
</reference>
<comment type="caution">
    <text evidence="2">The sequence shown here is derived from an EMBL/GenBank/DDBJ whole genome shotgun (WGS) entry which is preliminary data.</text>
</comment>
<name>A0A2T0M551_9ACTN</name>
<gene>
    <name evidence="2" type="ORF">B0I32_132111</name>
</gene>
<sequence>MRRVLADPSDRSAAARVARDIVDEAIATLMARLEREAERLAREARITGLRSLYRRFGVSMGFHNKVRVR</sequence>
<feature type="coiled-coil region" evidence="1">
    <location>
        <begin position="23"/>
        <end position="50"/>
    </location>
</feature>
<evidence type="ECO:0000313" key="3">
    <source>
        <dbReference type="Proteomes" id="UP000238312"/>
    </source>
</evidence>
<evidence type="ECO:0000256" key="1">
    <source>
        <dbReference type="SAM" id="Coils"/>
    </source>
</evidence>
<evidence type="ECO:0000313" key="2">
    <source>
        <dbReference type="EMBL" id="PRX52361.1"/>
    </source>
</evidence>
<dbReference type="AlphaFoldDB" id="A0A2T0M551"/>
<dbReference type="Proteomes" id="UP000238312">
    <property type="component" value="Unassembled WGS sequence"/>
</dbReference>
<organism evidence="2 3">
    <name type="scientific">Nonomuraea fuscirosea</name>
    <dbReference type="NCBI Taxonomy" id="1291556"/>
    <lineage>
        <taxon>Bacteria</taxon>
        <taxon>Bacillati</taxon>
        <taxon>Actinomycetota</taxon>
        <taxon>Actinomycetes</taxon>
        <taxon>Streptosporangiales</taxon>
        <taxon>Streptosporangiaceae</taxon>
        <taxon>Nonomuraea</taxon>
    </lineage>
</organism>
<dbReference type="EMBL" id="PVNG01000032">
    <property type="protein sequence ID" value="PRX52361.1"/>
    <property type="molecule type" value="Genomic_DNA"/>
</dbReference>
<keyword evidence="3" id="KW-1185">Reference proteome</keyword>
<protein>
    <submittedName>
        <fullName evidence="2">Uncharacterized protein</fullName>
    </submittedName>
</protein>